<dbReference type="PANTHER" id="PTHR43540">
    <property type="entry name" value="PEROXYUREIDOACRYLATE/UREIDOACRYLATE AMIDOHYDROLASE-RELATED"/>
    <property type="match status" value="1"/>
</dbReference>
<sequence>MTRLLLLIDIQRDYFPGGRHPLVDSDAAADAAGRLLAGFRTAGERVVHVQHVWDGPDAAFFAPGTPGVEFDPRVAPDGAEQVIVKARPNAFLGTGLEALLRAAAPDELVVAGMMSSMCVDATVRAASDLDFPVAVAQDACAAPDLAFGGTVVPGAQVHAAFMAALDGTYARVTDVDALIGKPVAG</sequence>
<dbReference type="Proteomes" id="UP001139354">
    <property type="component" value="Unassembled WGS sequence"/>
</dbReference>
<proteinExistence type="predicted"/>
<evidence type="ECO:0000313" key="3">
    <source>
        <dbReference type="EMBL" id="MCC2033674.1"/>
    </source>
</evidence>
<dbReference type="InterPro" id="IPR050272">
    <property type="entry name" value="Isochorismatase-like_hydrls"/>
</dbReference>
<keyword evidence="1 3" id="KW-0378">Hydrolase</keyword>
<keyword evidence="4" id="KW-1185">Reference proteome</keyword>
<name>A0A9X1S3Y5_9MICO</name>
<comment type="caution">
    <text evidence="3">The sequence shown here is derived from an EMBL/GenBank/DDBJ whole genome shotgun (WGS) entry which is preliminary data.</text>
</comment>
<gene>
    <name evidence="3" type="ORF">KEC57_15930</name>
</gene>
<accession>A0A9X1S3Y5</accession>
<organism evidence="3 4">
    <name type="scientific">Microbacterium allomyrinae</name>
    <dbReference type="NCBI Taxonomy" id="2830666"/>
    <lineage>
        <taxon>Bacteria</taxon>
        <taxon>Bacillati</taxon>
        <taxon>Actinomycetota</taxon>
        <taxon>Actinomycetes</taxon>
        <taxon>Micrococcales</taxon>
        <taxon>Microbacteriaceae</taxon>
        <taxon>Microbacterium</taxon>
    </lineage>
</organism>
<feature type="domain" description="Isochorismatase-like" evidence="2">
    <location>
        <begin position="4"/>
        <end position="174"/>
    </location>
</feature>
<dbReference type="Pfam" id="PF00857">
    <property type="entry name" value="Isochorismatase"/>
    <property type="match status" value="1"/>
</dbReference>
<dbReference type="Gene3D" id="3.40.50.850">
    <property type="entry name" value="Isochorismatase-like"/>
    <property type="match status" value="1"/>
</dbReference>
<evidence type="ECO:0000313" key="4">
    <source>
        <dbReference type="Proteomes" id="UP001139354"/>
    </source>
</evidence>
<dbReference type="InterPro" id="IPR000868">
    <property type="entry name" value="Isochorismatase-like_dom"/>
</dbReference>
<dbReference type="RefSeq" id="WP_229385678.1">
    <property type="nucleotide sequence ID" value="NZ_JAGTTN010000006.1"/>
</dbReference>
<dbReference type="PANTHER" id="PTHR43540:SF1">
    <property type="entry name" value="ISOCHORISMATASE HYDROLASE"/>
    <property type="match status" value="1"/>
</dbReference>
<evidence type="ECO:0000259" key="2">
    <source>
        <dbReference type="Pfam" id="PF00857"/>
    </source>
</evidence>
<dbReference type="SUPFAM" id="SSF52499">
    <property type="entry name" value="Isochorismatase-like hydrolases"/>
    <property type="match status" value="1"/>
</dbReference>
<reference evidence="3" key="1">
    <citation type="submission" date="2021-04" db="EMBL/GenBank/DDBJ databases">
        <title>Microbacterium tenobrionis sp. nov. and Microbacterium allomyrinae sp. nov., isolated from larvae of Tenobrio molitor and Allomyrina dichotoma, respectively.</title>
        <authorList>
            <person name="Lee S.D."/>
        </authorList>
    </citation>
    <scope>NUCLEOTIDE SEQUENCE</scope>
    <source>
        <strain evidence="3">BWT-G7</strain>
    </source>
</reference>
<protein>
    <submittedName>
        <fullName evidence="3">Cysteine hydrolase</fullName>
    </submittedName>
</protein>
<dbReference type="GO" id="GO:0016787">
    <property type="term" value="F:hydrolase activity"/>
    <property type="evidence" value="ECO:0007669"/>
    <property type="project" value="UniProtKB-KW"/>
</dbReference>
<dbReference type="CDD" id="cd01014">
    <property type="entry name" value="nicotinamidase_related"/>
    <property type="match status" value="1"/>
</dbReference>
<dbReference type="EMBL" id="JAGTTN010000006">
    <property type="protein sequence ID" value="MCC2033674.1"/>
    <property type="molecule type" value="Genomic_DNA"/>
</dbReference>
<dbReference type="InterPro" id="IPR036380">
    <property type="entry name" value="Isochorismatase-like_sf"/>
</dbReference>
<dbReference type="AlphaFoldDB" id="A0A9X1S3Y5"/>
<evidence type="ECO:0000256" key="1">
    <source>
        <dbReference type="ARBA" id="ARBA00022801"/>
    </source>
</evidence>